<reference evidence="1 2" key="1">
    <citation type="journal article" date="2021" name="Elife">
        <title>Chloroplast acquisition without the gene transfer in kleptoplastic sea slugs, Plakobranchus ocellatus.</title>
        <authorList>
            <person name="Maeda T."/>
            <person name="Takahashi S."/>
            <person name="Yoshida T."/>
            <person name="Shimamura S."/>
            <person name="Takaki Y."/>
            <person name="Nagai Y."/>
            <person name="Toyoda A."/>
            <person name="Suzuki Y."/>
            <person name="Arimoto A."/>
            <person name="Ishii H."/>
            <person name="Satoh N."/>
            <person name="Nishiyama T."/>
            <person name="Hasebe M."/>
            <person name="Maruyama T."/>
            <person name="Minagawa J."/>
            <person name="Obokata J."/>
            <person name="Shigenobu S."/>
        </authorList>
    </citation>
    <scope>NUCLEOTIDE SEQUENCE [LARGE SCALE GENOMIC DNA]</scope>
</reference>
<name>A0AAV3ZYQ2_9GAST</name>
<dbReference type="PANTHER" id="PTHR15881">
    <property type="entry name" value="MARGINAL ZONE B- AND B1-CELL-SPECIFIC PROTEIN"/>
    <property type="match status" value="1"/>
</dbReference>
<dbReference type="InterPro" id="IPR052682">
    <property type="entry name" value="MZB1"/>
</dbReference>
<proteinExistence type="predicted"/>
<gene>
    <name evidence="1" type="ORF">PoB_002607300</name>
</gene>
<accession>A0AAV3ZYQ2</accession>
<protein>
    <submittedName>
        <fullName evidence="1">Plasma cell-induced resident endoplasmic reticulum protein</fullName>
    </submittedName>
</protein>
<evidence type="ECO:0000313" key="2">
    <source>
        <dbReference type="Proteomes" id="UP000735302"/>
    </source>
</evidence>
<dbReference type="Proteomes" id="UP000735302">
    <property type="component" value="Unassembled WGS sequence"/>
</dbReference>
<dbReference type="GO" id="GO:0034663">
    <property type="term" value="C:endoplasmic reticulum chaperone complex"/>
    <property type="evidence" value="ECO:0007669"/>
    <property type="project" value="TreeGrafter"/>
</dbReference>
<dbReference type="PANTHER" id="PTHR15881:SF2">
    <property type="entry name" value="MARGINAL ZONE B- AND B1-CELL-SPECIFIC PROTEIN"/>
    <property type="match status" value="1"/>
</dbReference>
<dbReference type="GO" id="GO:0005576">
    <property type="term" value="C:extracellular region"/>
    <property type="evidence" value="ECO:0007669"/>
    <property type="project" value="TreeGrafter"/>
</dbReference>
<feature type="non-terminal residue" evidence="1">
    <location>
        <position position="1"/>
    </location>
</feature>
<organism evidence="1 2">
    <name type="scientific">Plakobranchus ocellatus</name>
    <dbReference type="NCBI Taxonomy" id="259542"/>
    <lineage>
        <taxon>Eukaryota</taxon>
        <taxon>Metazoa</taxon>
        <taxon>Spiralia</taxon>
        <taxon>Lophotrochozoa</taxon>
        <taxon>Mollusca</taxon>
        <taxon>Gastropoda</taxon>
        <taxon>Heterobranchia</taxon>
        <taxon>Euthyneura</taxon>
        <taxon>Panpulmonata</taxon>
        <taxon>Sacoglossa</taxon>
        <taxon>Placobranchoidea</taxon>
        <taxon>Plakobranchidae</taxon>
        <taxon>Plakobranchus</taxon>
    </lineage>
</organism>
<comment type="caution">
    <text evidence="1">The sequence shown here is derived from an EMBL/GenBank/DDBJ whole genome shotgun (WGS) entry which is preliminary data.</text>
</comment>
<dbReference type="AlphaFoldDB" id="A0AAV3ZYQ2"/>
<dbReference type="EMBL" id="BLXT01003003">
    <property type="protein sequence ID" value="GFN99567.1"/>
    <property type="molecule type" value="Genomic_DNA"/>
</dbReference>
<evidence type="ECO:0000313" key="1">
    <source>
        <dbReference type="EMBL" id="GFN99567.1"/>
    </source>
</evidence>
<sequence length="202" mass="22263">KAMKSVKANGRLPLADQIEVAEIVCEKKLLGYGLKEARGKKLLSGPGLAGEQLPGVMEAGGKWEARLKTLCFELIEEFEEEGIYNVYTVFGSGGFSQGLCGSYCKGKDEINAVKIEGWKLIHKKLQMRLFGIVPEVDIGSFSTSQDLTLEIDISQLNGSVKENNAVTLILQLKKFLDASGSKRRIDRKEVTMKHFSSSHQLP</sequence>
<keyword evidence="2" id="KW-1185">Reference proteome</keyword>